<dbReference type="OrthoDB" id="3259878at2759"/>
<name>A0A0D7A582_9AGAR</name>
<organism evidence="2 3">
    <name type="scientific">Fistulina hepatica ATCC 64428</name>
    <dbReference type="NCBI Taxonomy" id="1128425"/>
    <lineage>
        <taxon>Eukaryota</taxon>
        <taxon>Fungi</taxon>
        <taxon>Dikarya</taxon>
        <taxon>Basidiomycota</taxon>
        <taxon>Agaricomycotina</taxon>
        <taxon>Agaricomycetes</taxon>
        <taxon>Agaricomycetidae</taxon>
        <taxon>Agaricales</taxon>
        <taxon>Fistulinaceae</taxon>
        <taxon>Fistulina</taxon>
    </lineage>
</organism>
<accession>A0A0D7A582</accession>
<proteinExistence type="predicted"/>
<evidence type="ECO:0000256" key="1">
    <source>
        <dbReference type="SAM" id="Phobius"/>
    </source>
</evidence>
<evidence type="ECO:0008006" key="4">
    <source>
        <dbReference type="Google" id="ProtNLM"/>
    </source>
</evidence>
<keyword evidence="1" id="KW-0812">Transmembrane</keyword>
<dbReference type="Proteomes" id="UP000054144">
    <property type="component" value="Unassembled WGS sequence"/>
</dbReference>
<dbReference type="EMBL" id="KN882045">
    <property type="protein sequence ID" value="KIY45973.1"/>
    <property type="molecule type" value="Genomic_DNA"/>
</dbReference>
<keyword evidence="1" id="KW-1133">Transmembrane helix</keyword>
<keyword evidence="1" id="KW-0472">Membrane</keyword>
<keyword evidence="3" id="KW-1185">Reference proteome</keyword>
<feature type="transmembrane region" description="Helical" evidence="1">
    <location>
        <begin position="83"/>
        <end position="104"/>
    </location>
</feature>
<protein>
    <recommendedName>
        <fullName evidence="4">Transmembrane protein</fullName>
    </recommendedName>
</protein>
<gene>
    <name evidence="2" type="ORF">FISHEDRAFT_48195</name>
</gene>
<sequence length="191" mass="21800">MTYTGPRLHRLPQRLDYTLIPAPLDLSLSTVTEKSALPAIIVTPSTPTSSHDFAIAFLAPPPKPTLCERLAQQYKVFNFKVRITLIALLMFAILVCHLMVHGFATRRPRLEFAMQTGPQDTTMKRPFNWWNLHLPWQDFDFEDDKRDFVVEEAHSDNAEEPYLEPGTDGVLLQDTPVSEQWPSPSLTLILE</sequence>
<evidence type="ECO:0000313" key="2">
    <source>
        <dbReference type="EMBL" id="KIY45973.1"/>
    </source>
</evidence>
<evidence type="ECO:0000313" key="3">
    <source>
        <dbReference type="Proteomes" id="UP000054144"/>
    </source>
</evidence>
<dbReference type="AlphaFoldDB" id="A0A0D7A582"/>
<reference evidence="2 3" key="1">
    <citation type="journal article" date="2015" name="Fungal Genet. Biol.">
        <title>Evolution of novel wood decay mechanisms in Agaricales revealed by the genome sequences of Fistulina hepatica and Cylindrobasidium torrendii.</title>
        <authorList>
            <person name="Floudas D."/>
            <person name="Held B.W."/>
            <person name="Riley R."/>
            <person name="Nagy L.G."/>
            <person name="Koehler G."/>
            <person name="Ransdell A.S."/>
            <person name="Younus H."/>
            <person name="Chow J."/>
            <person name="Chiniquy J."/>
            <person name="Lipzen A."/>
            <person name="Tritt A."/>
            <person name="Sun H."/>
            <person name="Haridas S."/>
            <person name="LaButti K."/>
            <person name="Ohm R.A."/>
            <person name="Kues U."/>
            <person name="Blanchette R.A."/>
            <person name="Grigoriev I.V."/>
            <person name="Minto R.E."/>
            <person name="Hibbett D.S."/>
        </authorList>
    </citation>
    <scope>NUCLEOTIDE SEQUENCE [LARGE SCALE GENOMIC DNA]</scope>
    <source>
        <strain evidence="2 3">ATCC 64428</strain>
    </source>
</reference>